<sequence length="505" mass="58668">MRRLLFYFIFSVISSLQFLSAQNISGTLKDFQTKEPIPFATVQYGANKGVVTNDEGFFSIPGEKISVDKISISSIGYETVDIPINKLEEIIYLKEKSIELADVFISDKNLSAEEIVERALARVDSNYNFNLTKKRFFFRRSYFNNVNQFDLEVEESTVPEVNQDLMDEVVAKIPDYAHSYYEYLGDFYGNQEKQKVQLIKAANLENPVNEESLEELSHRFEKILQENLGEDTFLKIKTGILGFKMDAEEINEGIEKANNPEEKTAEELEKEQVKKHKEVQETAAKLIKGQLQNMFWKEDGKLDVFEKSRKYDFAVDGYTQLDNSIVYIISFEPKRKADFRGKMYVNTEDFGIHRLDYENVKPLKKFSLFGISAKNDVYRGSMIFSRDSLGKYNPKYLEVQDGSTVGVDRPLKLMVKEDRWLFNKKLKEVDMEIRINNSDISKFQLVIYENSEIDEGTYNSLNVTEEFEFGNFKKYNPDFWTGYNIIEPNAAIKAFEVIDEEEQDL</sequence>
<accession>A0ABU3C517</accession>
<evidence type="ECO:0000313" key="3">
    <source>
        <dbReference type="EMBL" id="MDT0641415.1"/>
    </source>
</evidence>
<dbReference type="SUPFAM" id="SSF49464">
    <property type="entry name" value="Carboxypeptidase regulatory domain-like"/>
    <property type="match status" value="1"/>
</dbReference>
<keyword evidence="2" id="KW-0732">Signal</keyword>
<protein>
    <submittedName>
        <fullName evidence="3">Carboxypeptidase-like regulatory domain-containing protein</fullName>
    </submittedName>
</protein>
<name>A0ABU3C517_9FLAO</name>
<feature type="coiled-coil region" evidence="1">
    <location>
        <begin position="251"/>
        <end position="285"/>
    </location>
</feature>
<evidence type="ECO:0000256" key="2">
    <source>
        <dbReference type="SAM" id="SignalP"/>
    </source>
</evidence>
<dbReference type="InterPro" id="IPR008969">
    <property type="entry name" value="CarboxyPept-like_regulatory"/>
</dbReference>
<dbReference type="Proteomes" id="UP001262889">
    <property type="component" value="Unassembled WGS sequence"/>
</dbReference>
<feature type="signal peptide" evidence="2">
    <location>
        <begin position="1"/>
        <end position="20"/>
    </location>
</feature>
<feature type="chain" id="PRO_5046589751" evidence="2">
    <location>
        <begin position="21"/>
        <end position="505"/>
    </location>
</feature>
<keyword evidence="1" id="KW-0175">Coiled coil</keyword>
<gene>
    <name evidence="3" type="ORF">RM553_01095</name>
</gene>
<dbReference type="EMBL" id="JAVRHQ010000001">
    <property type="protein sequence ID" value="MDT0641415.1"/>
    <property type="molecule type" value="Genomic_DNA"/>
</dbReference>
<evidence type="ECO:0000256" key="1">
    <source>
        <dbReference type="SAM" id="Coils"/>
    </source>
</evidence>
<proteinExistence type="predicted"/>
<dbReference type="Pfam" id="PF13715">
    <property type="entry name" value="CarbopepD_reg_2"/>
    <property type="match status" value="1"/>
</dbReference>
<reference evidence="3 4" key="1">
    <citation type="submission" date="2023-09" db="EMBL/GenBank/DDBJ databases">
        <authorList>
            <person name="Rey-Velasco X."/>
        </authorList>
    </citation>
    <scope>NUCLEOTIDE SEQUENCE [LARGE SCALE GENOMIC DNA]</scope>
    <source>
        <strain evidence="3 4">F363</strain>
    </source>
</reference>
<keyword evidence="4" id="KW-1185">Reference proteome</keyword>
<comment type="caution">
    <text evidence="3">The sequence shown here is derived from an EMBL/GenBank/DDBJ whole genome shotgun (WGS) entry which is preliminary data.</text>
</comment>
<dbReference type="RefSeq" id="WP_311533063.1">
    <property type="nucleotide sequence ID" value="NZ_JAVRHQ010000001.1"/>
</dbReference>
<organism evidence="3 4">
    <name type="scientific">Autumnicola tepida</name>
    <dbReference type="NCBI Taxonomy" id="3075595"/>
    <lineage>
        <taxon>Bacteria</taxon>
        <taxon>Pseudomonadati</taxon>
        <taxon>Bacteroidota</taxon>
        <taxon>Flavobacteriia</taxon>
        <taxon>Flavobacteriales</taxon>
        <taxon>Flavobacteriaceae</taxon>
        <taxon>Autumnicola</taxon>
    </lineage>
</organism>
<evidence type="ECO:0000313" key="4">
    <source>
        <dbReference type="Proteomes" id="UP001262889"/>
    </source>
</evidence>